<sequence length="79" mass="8990">TFKDHLVDWVEAYLKKHYKNSLEAVMADIDHHIAAVPPFPGLRQFPEGCGFKQWTGNDSKDLMKVYLPAIAGYVPDQMV</sequence>
<dbReference type="OrthoDB" id="3199698at2759"/>
<reference evidence="1 2" key="1">
    <citation type="submission" date="2014-04" db="EMBL/GenBank/DDBJ databases">
        <authorList>
            <consortium name="DOE Joint Genome Institute"/>
            <person name="Kuo A."/>
            <person name="Kohler A."/>
            <person name="Nagy L.G."/>
            <person name="Floudas D."/>
            <person name="Copeland A."/>
            <person name="Barry K.W."/>
            <person name="Cichocki N."/>
            <person name="Veneault-Fourrey C."/>
            <person name="LaButti K."/>
            <person name="Lindquist E.A."/>
            <person name="Lipzen A."/>
            <person name="Lundell T."/>
            <person name="Morin E."/>
            <person name="Murat C."/>
            <person name="Sun H."/>
            <person name="Tunlid A."/>
            <person name="Henrissat B."/>
            <person name="Grigoriev I.V."/>
            <person name="Hibbett D.S."/>
            <person name="Martin F."/>
            <person name="Nordberg H.P."/>
            <person name="Cantor M.N."/>
            <person name="Hua S.X."/>
        </authorList>
    </citation>
    <scope>NUCLEOTIDE SEQUENCE [LARGE SCALE GENOMIC DNA]</scope>
    <source>
        <strain evidence="1 2">Foug A</strain>
    </source>
</reference>
<dbReference type="HOGENOM" id="CLU_006344_17_2_1"/>
<dbReference type="InParanoid" id="A0A0C2ZST7"/>
<reference evidence="2" key="2">
    <citation type="submission" date="2015-01" db="EMBL/GenBank/DDBJ databases">
        <title>Evolutionary Origins and Diversification of the Mycorrhizal Mutualists.</title>
        <authorList>
            <consortium name="DOE Joint Genome Institute"/>
            <consortium name="Mycorrhizal Genomics Consortium"/>
            <person name="Kohler A."/>
            <person name="Kuo A."/>
            <person name="Nagy L.G."/>
            <person name="Floudas D."/>
            <person name="Copeland A."/>
            <person name="Barry K.W."/>
            <person name="Cichocki N."/>
            <person name="Veneault-Fourrey C."/>
            <person name="LaButti K."/>
            <person name="Lindquist E.A."/>
            <person name="Lipzen A."/>
            <person name="Lundell T."/>
            <person name="Morin E."/>
            <person name="Murat C."/>
            <person name="Riley R."/>
            <person name="Ohm R."/>
            <person name="Sun H."/>
            <person name="Tunlid A."/>
            <person name="Henrissat B."/>
            <person name="Grigoriev I.V."/>
            <person name="Hibbett D.S."/>
            <person name="Martin F."/>
        </authorList>
    </citation>
    <scope>NUCLEOTIDE SEQUENCE [LARGE SCALE GENOMIC DNA]</scope>
    <source>
        <strain evidence="2">Foug A</strain>
    </source>
</reference>
<dbReference type="AlphaFoldDB" id="A0A0C2ZST7"/>
<dbReference type="Proteomes" id="UP000053989">
    <property type="component" value="Unassembled WGS sequence"/>
</dbReference>
<evidence type="ECO:0000313" key="2">
    <source>
        <dbReference type="Proteomes" id="UP000053989"/>
    </source>
</evidence>
<proteinExistence type="predicted"/>
<dbReference type="EMBL" id="KN822131">
    <property type="protein sequence ID" value="KIM55602.1"/>
    <property type="molecule type" value="Genomic_DNA"/>
</dbReference>
<evidence type="ECO:0000313" key="1">
    <source>
        <dbReference type="EMBL" id="KIM55602.1"/>
    </source>
</evidence>
<dbReference type="STRING" id="1036808.A0A0C2ZST7"/>
<accession>A0A0C2ZST7</accession>
<name>A0A0C2ZST7_9AGAM</name>
<organism evidence="1 2">
    <name type="scientific">Scleroderma citrinum Foug A</name>
    <dbReference type="NCBI Taxonomy" id="1036808"/>
    <lineage>
        <taxon>Eukaryota</taxon>
        <taxon>Fungi</taxon>
        <taxon>Dikarya</taxon>
        <taxon>Basidiomycota</taxon>
        <taxon>Agaricomycotina</taxon>
        <taxon>Agaricomycetes</taxon>
        <taxon>Agaricomycetidae</taxon>
        <taxon>Boletales</taxon>
        <taxon>Sclerodermatineae</taxon>
        <taxon>Sclerodermataceae</taxon>
        <taxon>Scleroderma</taxon>
    </lineage>
</organism>
<gene>
    <name evidence="1" type="ORF">SCLCIDRAFT_134361</name>
</gene>
<feature type="non-terminal residue" evidence="1">
    <location>
        <position position="1"/>
    </location>
</feature>
<keyword evidence="2" id="KW-1185">Reference proteome</keyword>
<protein>
    <submittedName>
        <fullName evidence="1">Uncharacterized protein</fullName>
    </submittedName>
</protein>